<feature type="domain" description="Rhodanese" evidence="2">
    <location>
        <begin position="44"/>
        <end position="130"/>
    </location>
</feature>
<name>A0A926CWI9_9FIRM</name>
<keyword evidence="4" id="KW-1185">Reference proteome</keyword>
<reference evidence="3" key="1">
    <citation type="submission" date="2020-08" db="EMBL/GenBank/DDBJ databases">
        <title>Genome public.</title>
        <authorList>
            <person name="Liu C."/>
            <person name="Sun Q."/>
        </authorList>
    </citation>
    <scope>NUCLEOTIDE SEQUENCE</scope>
    <source>
        <strain evidence="3">NSJ-44</strain>
    </source>
</reference>
<proteinExistence type="predicted"/>
<dbReference type="InterPro" id="IPR036873">
    <property type="entry name" value="Rhodanese-like_dom_sf"/>
</dbReference>
<dbReference type="PROSITE" id="PS51257">
    <property type="entry name" value="PROKAR_LIPOPROTEIN"/>
    <property type="match status" value="1"/>
</dbReference>
<protein>
    <submittedName>
        <fullName evidence="3">Rhodanese-like domain-containing protein</fullName>
    </submittedName>
</protein>
<dbReference type="SUPFAM" id="SSF52821">
    <property type="entry name" value="Rhodanese/Cell cycle control phosphatase"/>
    <property type="match status" value="1"/>
</dbReference>
<dbReference type="PROSITE" id="PS50206">
    <property type="entry name" value="RHODANESE_3"/>
    <property type="match status" value="1"/>
</dbReference>
<evidence type="ECO:0000313" key="4">
    <source>
        <dbReference type="Proteomes" id="UP000654279"/>
    </source>
</evidence>
<keyword evidence="1" id="KW-0732">Signal</keyword>
<organism evidence="3 4">
    <name type="scientific">Luoshenia tenuis</name>
    <dbReference type="NCBI Taxonomy" id="2763654"/>
    <lineage>
        <taxon>Bacteria</taxon>
        <taxon>Bacillati</taxon>
        <taxon>Bacillota</taxon>
        <taxon>Clostridia</taxon>
        <taxon>Christensenellales</taxon>
        <taxon>Christensenellaceae</taxon>
        <taxon>Luoshenia</taxon>
    </lineage>
</organism>
<feature type="chain" id="PRO_5039651513" evidence="1">
    <location>
        <begin position="24"/>
        <end position="135"/>
    </location>
</feature>
<dbReference type="PANTHER" id="PTHR44086:SF10">
    <property type="entry name" value="THIOSULFATE SULFURTRANSFERASE_RHODANESE-LIKE DOMAIN-CONTAINING PROTEIN 3"/>
    <property type="match status" value="1"/>
</dbReference>
<comment type="caution">
    <text evidence="3">The sequence shown here is derived from an EMBL/GenBank/DDBJ whole genome shotgun (WGS) entry which is preliminary data.</text>
</comment>
<feature type="signal peptide" evidence="1">
    <location>
        <begin position="1"/>
        <end position="23"/>
    </location>
</feature>
<dbReference type="PANTHER" id="PTHR44086">
    <property type="entry name" value="THIOSULFATE SULFURTRANSFERASE RDL2, MITOCHONDRIAL-RELATED"/>
    <property type="match status" value="1"/>
</dbReference>
<dbReference type="AlphaFoldDB" id="A0A926CWI9"/>
<evidence type="ECO:0000256" key="1">
    <source>
        <dbReference type="SAM" id="SignalP"/>
    </source>
</evidence>
<evidence type="ECO:0000313" key="3">
    <source>
        <dbReference type="EMBL" id="MBC8527980.1"/>
    </source>
</evidence>
<dbReference type="InterPro" id="IPR001763">
    <property type="entry name" value="Rhodanese-like_dom"/>
</dbReference>
<dbReference type="Gene3D" id="3.40.250.10">
    <property type="entry name" value="Rhodanese-like domain"/>
    <property type="match status" value="1"/>
</dbReference>
<accession>A0A926CWI9</accession>
<evidence type="ECO:0000259" key="2">
    <source>
        <dbReference type="PROSITE" id="PS50206"/>
    </source>
</evidence>
<dbReference type="EMBL" id="JACRSO010000001">
    <property type="protein sequence ID" value="MBC8527980.1"/>
    <property type="molecule type" value="Genomic_DNA"/>
</dbReference>
<dbReference type="CDD" id="cd00158">
    <property type="entry name" value="RHOD"/>
    <property type="match status" value="1"/>
</dbReference>
<sequence>MMKKSWVKSVLLVGVMTTAAACAPVGGTAYHKIDAEAVKTMLDQETGIVLVDVRRPDEYAQGHIPEAINIPNETIGTAAQDALPDKEATLVVYCRSGVRSRQASGKLVDMGYRAVYDMGGIIHWPYDTVKGDGAK</sequence>
<dbReference type="GO" id="GO:0004792">
    <property type="term" value="F:thiosulfate-cyanide sulfurtransferase activity"/>
    <property type="evidence" value="ECO:0007669"/>
    <property type="project" value="TreeGrafter"/>
</dbReference>
<gene>
    <name evidence="3" type="ORF">H8699_00820</name>
</gene>
<dbReference type="Proteomes" id="UP000654279">
    <property type="component" value="Unassembled WGS sequence"/>
</dbReference>
<dbReference type="Pfam" id="PF00581">
    <property type="entry name" value="Rhodanese"/>
    <property type="match status" value="1"/>
</dbReference>
<dbReference type="SMART" id="SM00450">
    <property type="entry name" value="RHOD"/>
    <property type="match status" value="1"/>
</dbReference>
<dbReference type="RefSeq" id="WP_249284049.1">
    <property type="nucleotide sequence ID" value="NZ_JACRSO010000001.1"/>
</dbReference>